<dbReference type="Proteomes" id="UP000228596">
    <property type="component" value="Unassembled WGS sequence"/>
</dbReference>
<keyword evidence="2" id="KW-1133">Transmembrane helix</keyword>
<reference evidence="4" key="1">
    <citation type="submission" date="2017-09" db="EMBL/GenBank/DDBJ databases">
        <title>Depth-based differentiation of microbial function through sediment-hosted aquifers and enrichment of novel symbionts in the deep terrestrial subsurface.</title>
        <authorList>
            <person name="Probst A.J."/>
            <person name="Ladd B."/>
            <person name="Jarett J.K."/>
            <person name="Geller-Mcgrath D.E."/>
            <person name="Sieber C.M.K."/>
            <person name="Emerson J.B."/>
            <person name="Anantharaman K."/>
            <person name="Thomas B.C."/>
            <person name="Malmstrom R."/>
            <person name="Stieglmeier M."/>
            <person name="Klingl A."/>
            <person name="Woyke T."/>
            <person name="Ryan C.M."/>
            <person name="Banfield J.F."/>
        </authorList>
    </citation>
    <scope>NUCLEOTIDE SEQUENCE [LARGE SCALE GENOMIC DNA]</scope>
</reference>
<evidence type="ECO:0000256" key="1">
    <source>
        <dbReference type="SAM" id="MobiDB-lite"/>
    </source>
</evidence>
<feature type="compositionally biased region" description="Acidic residues" evidence="1">
    <location>
        <begin position="127"/>
        <end position="143"/>
    </location>
</feature>
<evidence type="ECO:0000313" key="3">
    <source>
        <dbReference type="EMBL" id="PIT97125.1"/>
    </source>
</evidence>
<dbReference type="EMBL" id="PEZV01000035">
    <property type="protein sequence ID" value="PIT97125.1"/>
    <property type="molecule type" value="Genomic_DNA"/>
</dbReference>
<evidence type="ECO:0000313" key="4">
    <source>
        <dbReference type="Proteomes" id="UP000228596"/>
    </source>
</evidence>
<comment type="caution">
    <text evidence="3">The sequence shown here is derived from an EMBL/GenBank/DDBJ whole genome shotgun (WGS) entry which is preliminary data.</text>
</comment>
<evidence type="ECO:0000256" key="2">
    <source>
        <dbReference type="SAM" id="Phobius"/>
    </source>
</evidence>
<feature type="compositionally biased region" description="Basic and acidic residues" evidence="1">
    <location>
        <begin position="144"/>
        <end position="163"/>
    </location>
</feature>
<name>A0A2M6WWF4_9BACT</name>
<feature type="compositionally biased region" description="Acidic residues" evidence="1">
    <location>
        <begin position="167"/>
        <end position="200"/>
    </location>
</feature>
<dbReference type="AlphaFoldDB" id="A0A2M6WWF4"/>
<gene>
    <name evidence="3" type="ORF">COT77_03140</name>
</gene>
<organism evidence="3 4">
    <name type="scientific">Candidatus Berkelbacteria bacterium CG10_big_fil_rev_8_21_14_0_10_41_12</name>
    <dbReference type="NCBI Taxonomy" id="1974513"/>
    <lineage>
        <taxon>Bacteria</taxon>
        <taxon>Candidatus Berkelbacteria</taxon>
    </lineage>
</organism>
<accession>A0A2M6WWF4</accession>
<feature type="transmembrane region" description="Helical" evidence="2">
    <location>
        <begin position="6"/>
        <end position="26"/>
    </location>
</feature>
<sequence>MISVDILYIIIGTCTVVLTVAIVWLVNESIVLVKLLQKSAKNTETISEELKQKTLMVSEALDRVGTVAARVIGFVEDMEHAVEERAGAIASGLGVLAGAKKYFTDKEKKQSKEEPVDEEEKIAPSAPEEEESEPEPEAEEPEEEKPKEKVTDISRVEKKKEETVSAPEEDGSPDQSEDAEEDVEEEKIETEEKIDEVEEVKEDKPKVKKSVKK</sequence>
<keyword evidence="2" id="KW-0812">Transmembrane</keyword>
<feature type="region of interest" description="Disordered" evidence="1">
    <location>
        <begin position="106"/>
        <end position="213"/>
    </location>
</feature>
<proteinExistence type="predicted"/>
<protein>
    <submittedName>
        <fullName evidence="3">Uncharacterized protein</fullName>
    </submittedName>
</protein>
<keyword evidence="2" id="KW-0472">Membrane</keyword>